<feature type="compositionally biased region" description="Basic and acidic residues" evidence="2">
    <location>
        <begin position="35"/>
        <end position="45"/>
    </location>
</feature>
<dbReference type="HOGENOM" id="CLU_678345_0_0_1"/>
<dbReference type="OMA" id="SPMAGND"/>
<feature type="region of interest" description="Disordered" evidence="2">
    <location>
        <begin position="1"/>
        <end position="165"/>
    </location>
</feature>
<reference evidence="3 5" key="2">
    <citation type="journal article" date="2013" name="Nature">
        <title>Insights into bilaterian evolution from three spiralian genomes.</title>
        <authorList>
            <person name="Simakov O."/>
            <person name="Marletaz F."/>
            <person name="Cho S.J."/>
            <person name="Edsinger-Gonzales E."/>
            <person name="Havlak P."/>
            <person name="Hellsten U."/>
            <person name="Kuo D.H."/>
            <person name="Larsson T."/>
            <person name="Lv J."/>
            <person name="Arendt D."/>
            <person name="Savage R."/>
            <person name="Osoegawa K."/>
            <person name="de Jong P."/>
            <person name="Grimwood J."/>
            <person name="Chapman J.A."/>
            <person name="Shapiro H."/>
            <person name="Aerts A."/>
            <person name="Otillar R.P."/>
            <person name="Terry A.Y."/>
            <person name="Boore J.L."/>
            <person name="Grigoriev I.V."/>
            <person name="Lindberg D.R."/>
            <person name="Seaver E.C."/>
            <person name="Weisblat D.A."/>
            <person name="Putnam N.H."/>
            <person name="Rokhsar D.S."/>
        </authorList>
    </citation>
    <scope>NUCLEOTIDE SEQUENCE</scope>
    <source>
        <strain evidence="3 5">I ESC-2004</strain>
    </source>
</reference>
<dbReference type="GO" id="GO:0043065">
    <property type="term" value="P:positive regulation of apoptotic process"/>
    <property type="evidence" value="ECO:0007669"/>
    <property type="project" value="TreeGrafter"/>
</dbReference>
<feature type="compositionally biased region" description="Basic residues" evidence="2">
    <location>
        <begin position="21"/>
        <end position="34"/>
    </location>
</feature>
<dbReference type="OrthoDB" id="6286739at2759"/>
<accession>R7UT68</accession>
<dbReference type="GO" id="GO:0006915">
    <property type="term" value="P:apoptotic process"/>
    <property type="evidence" value="ECO:0007669"/>
    <property type="project" value="InterPro"/>
</dbReference>
<protein>
    <recommendedName>
        <fullName evidence="6">PRKC apoptosis WT1 regulator protein</fullName>
    </recommendedName>
</protein>
<keyword evidence="1" id="KW-0175">Coiled coil</keyword>
<name>R7UT68_CAPTE</name>
<dbReference type="PANTHER" id="PTHR15093:SF1">
    <property type="entry name" value="PRKC APOPTOSIS WT1 REGULATOR PROTEIN"/>
    <property type="match status" value="1"/>
</dbReference>
<reference evidence="4" key="3">
    <citation type="submission" date="2015-06" db="UniProtKB">
        <authorList>
            <consortium name="EnsemblMetazoa"/>
        </authorList>
    </citation>
    <scope>IDENTIFICATION</scope>
</reference>
<sequence>MASSSVSQESLDREDYEMNTRRSRIRTLRSRTAHNKNESVETTDDKDLDGEDMQDLSLGPSPGHVTFAPPGAGAAAGEHESPTRLNTRMKDKRIRPTHMHMHKGKTAKDKRKLREKRRSTGVVHLQNAAESTGDSLDEADKESEVTRRNTSCNEVIDADNPQTPEEERKIFAVRRVRNKSPSDLDADLEDNQDYDSTVSQSETNLTTIVAGTPLQGDGSTSSCVRPIPRPIPHPAGAPPSISERFHEAELIPRSIGAMAASGGRTRDHHHHHHHRHQEVLDTKLLSRNVDLERQLECEREENRRLQELLDERERHISQLEKQVAVMNKDIQIIDAEHEKTQLENRVLLRAMAALTAE</sequence>
<reference evidence="5" key="1">
    <citation type="submission" date="2012-12" db="EMBL/GenBank/DDBJ databases">
        <authorList>
            <person name="Hellsten U."/>
            <person name="Grimwood J."/>
            <person name="Chapman J.A."/>
            <person name="Shapiro H."/>
            <person name="Aerts A."/>
            <person name="Otillar R.P."/>
            <person name="Terry A.Y."/>
            <person name="Boore J.L."/>
            <person name="Simakov O."/>
            <person name="Marletaz F."/>
            <person name="Cho S.-J."/>
            <person name="Edsinger-Gonzales E."/>
            <person name="Havlak P."/>
            <person name="Kuo D.-H."/>
            <person name="Larsson T."/>
            <person name="Lv J."/>
            <person name="Arendt D."/>
            <person name="Savage R."/>
            <person name="Osoegawa K."/>
            <person name="de Jong P."/>
            <person name="Lindberg D.R."/>
            <person name="Seaver E.C."/>
            <person name="Weisblat D.A."/>
            <person name="Putnam N.H."/>
            <person name="Grigoriev I.V."/>
            <person name="Rokhsar D.S."/>
        </authorList>
    </citation>
    <scope>NUCLEOTIDE SEQUENCE</scope>
    <source>
        <strain evidence="5">I ESC-2004</strain>
    </source>
</reference>
<evidence type="ECO:0000256" key="1">
    <source>
        <dbReference type="SAM" id="Coils"/>
    </source>
</evidence>
<organism evidence="3">
    <name type="scientific">Capitella teleta</name>
    <name type="common">Polychaete worm</name>
    <dbReference type="NCBI Taxonomy" id="283909"/>
    <lineage>
        <taxon>Eukaryota</taxon>
        <taxon>Metazoa</taxon>
        <taxon>Spiralia</taxon>
        <taxon>Lophotrochozoa</taxon>
        <taxon>Annelida</taxon>
        <taxon>Polychaeta</taxon>
        <taxon>Sedentaria</taxon>
        <taxon>Scolecida</taxon>
        <taxon>Capitellidae</taxon>
        <taxon>Capitella</taxon>
    </lineage>
</organism>
<evidence type="ECO:0000313" key="5">
    <source>
        <dbReference type="Proteomes" id="UP000014760"/>
    </source>
</evidence>
<evidence type="ECO:0000313" key="3">
    <source>
        <dbReference type="EMBL" id="ELU09368.1"/>
    </source>
</evidence>
<evidence type="ECO:0000256" key="2">
    <source>
        <dbReference type="SAM" id="MobiDB-lite"/>
    </source>
</evidence>
<dbReference type="STRING" id="283909.R7UT68"/>
<feature type="compositionally biased region" description="Basic residues" evidence="2">
    <location>
        <begin position="266"/>
        <end position="276"/>
    </location>
</feature>
<gene>
    <name evidence="3" type="ORF">CAPTEDRAFT_221870</name>
</gene>
<feature type="coiled-coil region" evidence="1">
    <location>
        <begin position="288"/>
        <end position="345"/>
    </location>
</feature>
<feature type="compositionally biased region" description="Basic and acidic residues" evidence="2">
    <location>
        <begin position="10"/>
        <end position="20"/>
    </location>
</feature>
<dbReference type="Proteomes" id="UP000014760">
    <property type="component" value="Unassembled WGS sequence"/>
</dbReference>
<dbReference type="EnsemblMetazoa" id="CapteT221870">
    <property type="protein sequence ID" value="CapteP221870"/>
    <property type="gene ID" value="CapteG221870"/>
</dbReference>
<feature type="region of interest" description="Disordered" evidence="2">
    <location>
        <begin position="260"/>
        <end position="280"/>
    </location>
</feature>
<dbReference type="AlphaFoldDB" id="R7UT68"/>
<dbReference type="InterPro" id="IPR026117">
    <property type="entry name" value="Par-4"/>
</dbReference>
<dbReference type="PANTHER" id="PTHR15093">
    <property type="entry name" value="PROSTATE APOPTOSIS RESPONSE PROTEIN PAR-4"/>
    <property type="match status" value="1"/>
</dbReference>
<dbReference type="EMBL" id="AMQN01006394">
    <property type="status" value="NOT_ANNOTATED_CDS"/>
    <property type="molecule type" value="Genomic_DNA"/>
</dbReference>
<keyword evidence="5" id="KW-1185">Reference proteome</keyword>
<dbReference type="GO" id="GO:0005737">
    <property type="term" value="C:cytoplasm"/>
    <property type="evidence" value="ECO:0007669"/>
    <property type="project" value="TreeGrafter"/>
</dbReference>
<evidence type="ECO:0000313" key="4">
    <source>
        <dbReference type="EnsemblMetazoa" id="CapteP221870"/>
    </source>
</evidence>
<dbReference type="EMBL" id="KB298264">
    <property type="protein sequence ID" value="ELU09368.1"/>
    <property type="molecule type" value="Genomic_DNA"/>
</dbReference>
<evidence type="ECO:0008006" key="6">
    <source>
        <dbReference type="Google" id="ProtNLM"/>
    </source>
</evidence>
<feature type="compositionally biased region" description="Basic residues" evidence="2">
    <location>
        <begin position="90"/>
        <end position="119"/>
    </location>
</feature>
<proteinExistence type="predicted"/>